<keyword evidence="9" id="KW-1185">Reference proteome</keyword>
<reference evidence="8 9" key="1">
    <citation type="journal article" date="2020" name="Nature">
        <title>Six reference-quality genomes reveal evolution of bat adaptations.</title>
        <authorList>
            <person name="Jebb D."/>
            <person name="Huang Z."/>
            <person name="Pippel M."/>
            <person name="Hughes G.M."/>
            <person name="Lavrichenko K."/>
            <person name="Devanna P."/>
            <person name="Winkler S."/>
            <person name="Jermiin L.S."/>
            <person name="Skirmuntt E.C."/>
            <person name="Katzourakis A."/>
            <person name="Burkitt-Gray L."/>
            <person name="Ray D.A."/>
            <person name="Sullivan K.A.M."/>
            <person name="Roscito J.G."/>
            <person name="Kirilenko B.M."/>
            <person name="Davalos L.M."/>
            <person name="Corthals A.P."/>
            <person name="Power M.L."/>
            <person name="Jones G."/>
            <person name="Ransome R.D."/>
            <person name="Dechmann D.K.N."/>
            <person name="Locatelli A.G."/>
            <person name="Puechmaille S.J."/>
            <person name="Fedrigo O."/>
            <person name="Jarvis E.D."/>
            <person name="Hiller M."/>
            <person name="Vernes S.C."/>
            <person name="Myers E.W."/>
            <person name="Teeling E.C."/>
        </authorList>
    </citation>
    <scope>NUCLEOTIDE SEQUENCE [LARGE SCALE GENOMIC DNA]</scope>
    <source>
        <strain evidence="8">MMolMol1</strain>
        <tissue evidence="8">Muscle</tissue>
    </source>
</reference>
<dbReference type="FunCoup" id="A0A7J8CZX5">
    <property type="interactions" value="6"/>
</dbReference>
<feature type="domain" description="Major facilitator superfamily associated" evidence="7">
    <location>
        <begin position="29"/>
        <end position="533"/>
    </location>
</feature>
<dbReference type="GO" id="GO:0016020">
    <property type="term" value="C:membrane"/>
    <property type="evidence" value="ECO:0007669"/>
    <property type="project" value="UniProtKB-SubCell"/>
</dbReference>
<feature type="transmembrane region" description="Helical" evidence="6">
    <location>
        <begin position="408"/>
        <end position="427"/>
    </location>
</feature>
<feature type="transmembrane region" description="Helical" evidence="6">
    <location>
        <begin position="78"/>
        <end position="97"/>
    </location>
</feature>
<keyword evidence="4 6" id="KW-1133">Transmembrane helix</keyword>
<protein>
    <submittedName>
        <fullName evidence="8">Major facilitator superfamily domain containing 6 like</fullName>
    </submittedName>
</protein>
<evidence type="ECO:0000256" key="3">
    <source>
        <dbReference type="ARBA" id="ARBA00022692"/>
    </source>
</evidence>
<dbReference type="AlphaFoldDB" id="A0A7J8CZX5"/>
<dbReference type="InParanoid" id="A0A7J8CZX5"/>
<accession>A0A7J8CZX5</accession>
<sequence length="600" mass="64679">MSANPQWDISRALGVAKLFHLVCGVRDASVTPFLTLYLRQLGLAAPWVGVLMGTKHLIAAFWAPFCAFLAESYQKRRVLLIGSLLGSVGASLLMVQVPPLDEDRGYRSCNGSHSVTPTVLPPEVALTVNFTSAQEPGSNHPAEASSLPAKRSTGIGVASGFRKGPAESVQEPFSHLPRNFVGSVERARTTSEVLHPLASGGKDTSGEVAFKVVSTAPPLLAGGSALGSPANLSAAKGSSGTFGLSLEGFRRTFIPCLVSLVFWELLTAPLEQVADDSLFEYLDFVDATDRYRNLWIWKLLGTSVGVCGIAALVEQLACFLKTSGPWGVVHFYGYSLVSTLALLVSIVFPVPICRRQEPSYKTVKALSLVEGDPRLILLAFTVFLIGAATSTVQNFLFWHMEDHGSSELVMGFSVALGLLGEILLHPFKTTLLRKLSRAGTVGLGLGCLSGQLLYYSFLWSWWSVLPVQILSAVSNGALWWAVGVSVEDLAPAGMERPLSAMFRSHFYGGGASLGSFVGGFMVRHFSQAVLYRASCVVVLLWLALFLSVQPRLPRERKISYSKLLVVEASDTSDSEQGSERDWIVKASLGRSQRTGQNSAF</sequence>
<dbReference type="PANTHER" id="PTHR16172">
    <property type="entry name" value="MAJOR FACILITATOR SUPERFAMILY DOMAIN-CONTAINING PROTEIN 6-LIKE"/>
    <property type="match status" value="1"/>
</dbReference>
<dbReference type="OrthoDB" id="515887at2759"/>
<keyword evidence="5 6" id="KW-0472">Membrane</keyword>
<dbReference type="InterPro" id="IPR024989">
    <property type="entry name" value="MFS_assoc_dom"/>
</dbReference>
<feature type="transmembrane region" description="Helical" evidence="6">
    <location>
        <begin position="375"/>
        <end position="396"/>
    </location>
</feature>
<name>A0A7J8CZX5_MOLMO</name>
<organism evidence="8 9">
    <name type="scientific">Molossus molossus</name>
    <name type="common">Pallas' mastiff bat</name>
    <name type="synonym">Vespertilio molossus</name>
    <dbReference type="NCBI Taxonomy" id="27622"/>
    <lineage>
        <taxon>Eukaryota</taxon>
        <taxon>Metazoa</taxon>
        <taxon>Chordata</taxon>
        <taxon>Craniata</taxon>
        <taxon>Vertebrata</taxon>
        <taxon>Euteleostomi</taxon>
        <taxon>Mammalia</taxon>
        <taxon>Eutheria</taxon>
        <taxon>Laurasiatheria</taxon>
        <taxon>Chiroptera</taxon>
        <taxon>Yangochiroptera</taxon>
        <taxon>Molossidae</taxon>
        <taxon>Molossus</taxon>
    </lineage>
</organism>
<comment type="caution">
    <text evidence="8">The sequence shown here is derived from an EMBL/GenBank/DDBJ whole genome shotgun (WGS) entry which is preliminary data.</text>
</comment>
<dbReference type="Gene3D" id="1.20.1250.20">
    <property type="entry name" value="MFS general substrate transporter like domains"/>
    <property type="match status" value="2"/>
</dbReference>
<evidence type="ECO:0000313" key="8">
    <source>
        <dbReference type="EMBL" id="KAF6416420.1"/>
    </source>
</evidence>
<keyword evidence="3 6" id="KW-0812">Transmembrane</keyword>
<evidence type="ECO:0000259" key="7">
    <source>
        <dbReference type="Pfam" id="PF12832"/>
    </source>
</evidence>
<feature type="transmembrane region" description="Helical" evidence="6">
    <location>
        <begin position="333"/>
        <end position="354"/>
    </location>
</feature>
<evidence type="ECO:0000256" key="1">
    <source>
        <dbReference type="ARBA" id="ARBA00004141"/>
    </source>
</evidence>
<comment type="subcellular location">
    <subcellularLocation>
        <location evidence="1">Membrane</location>
        <topology evidence="1">Multi-pass membrane protein</topology>
    </subcellularLocation>
</comment>
<feature type="transmembrane region" description="Helical" evidence="6">
    <location>
        <begin position="44"/>
        <end position="66"/>
    </location>
</feature>
<evidence type="ECO:0000256" key="4">
    <source>
        <dbReference type="ARBA" id="ARBA00022989"/>
    </source>
</evidence>
<dbReference type="EMBL" id="JACASF010000019">
    <property type="protein sequence ID" value="KAF6416420.1"/>
    <property type="molecule type" value="Genomic_DNA"/>
</dbReference>
<evidence type="ECO:0000313" key="9">
    <source>
        <dbReference type="Proteomes" id="UP000550707"/>
    </source>
</evidence>
<comment type="similarity">
    <text evidence="2">Belongs to the major facilitator superfamily. MFSD6 family.</text>
</comment>
<dbReference type="SUPFAM" id="SSF103473">
    <property type="entry name" value="MFS general substrate transporter"/>
    <property type="match status" value="2"/>
</dbReference>
<dbReference type="Proteomes" id="UP000550707">
    <property type="component" value="Unassembled WGS sequence"/>
</dbReference>
<evidence type="ECO:0000256" key="5">
    <source>
        <dbReference type="ARBA" id="ARBA00023136"/>
    </source>
</evidence>
<feature type="transmembrane region" description="Helical" evidence="6">
    <location>
        <begin position="439"/>
        <end position="457"/>
    </location>
</feature>
<gene>
    <name evidence="8" type="ORF">HJG59_012185</name>
</gene>
<dbReference type="Pfam" id="PF12832">
    <property type="entry name" value="MFS_1_like"/>
    <property type="match status" value="1"/>
</dbReference>
<feature type="transmembrane region" description="Helical" evidence="6">
    <location>
        <begin position="295"/>
        <end position="313"/>
    </location>
</feature>
<dbReference type="CDD" id="cd17479">
    <property type="entry name" value="MFS_MFSD6L"/>
    <property type="match status" value="1"/>
</dbReference>
<feature type="transmembrane region" description="Helical" evidence="6">
    <location>
        <begin position="529"/>
        <end position="548"/>
    </location>
</feature>
<dbReference type="InterPro" id="IPR051717">
    <property type="entry name" value="MFS_MFSD6"/>
</dbReference>
<evidence type="ECO:0000256" key="2">
    <source>
        <dbReference type="ARBA" id="ARBA00005241"/>
    </source>
</evidence>
<dbReference type="InterPro" id="IPR036259">
    <property type="entry name" value="MFS_trans_sf"/>
</dbReference>
<dbReference type="PANTHER" id="PTHR16172:SF41">
    <property type="entry name" value="MAJOR FACILITATOR SUPERFAMILY DOMAIN-CONTAINING PROTEIN 6-LIKE"/>
    <property type="match status" value="1"/>
</dbReference>
<evidence type="ECO:0000256" key="6">
    <source>
        <dbReference type="SAM" id="Phobius"/>
    </source>
</evidence>
<proteinExistence type="inferred from homology"/>